<dbReference type="Proteomes" id="UP000198888">
    <property type="component" value="Unassembled WGS sequence"/>
</dbReference>
<keyword evidence="2" id="KW-1185">Reference proteome</keyword>
<sequence length="34" mass="3650">MSTKLKLIGVLVVVVLAYALFSGDTEPVEVTVEE</sequence>
<dbReference type="AlphaFoldDB" id="A0A1H6RCH6"/>
<proteinExistence type="predicted"/>
<evidence type="ECO:0000313" key="2">
    <source>
        <dbReference type="Proteomes" id="UP000198888"/>
    </source>
</evidence>
<dbReference type="STRING" id="1073996.SAMN05444271_10286"/>
<dbReference type="KEGG" id="hae:halTADL_3039"/>
<dbReference type="EMBL" id="FNYR01000002">
    <property type="protein sequence ID" value="SEI53453.1"/>
    <property type="molecule type" value="Genomic_DNA"/>
</dbReference>
<reference evidence="1 2" key="1">
    <citation type="submission" date="2016-10" db="EMBL/GenBank/DDBJ databases">
        <authorList>
            <person name="de Groot N.N."/>
        </authorList>
    </citation>
    <scope>NUCLEOTIDE SEQUENCE [LARGE SCALE GENOMIC DNA]</scope>
    <source>
        <strain evidence="1 2">DSM 22187</strain>
    </source>
</reference>
<accession>A0A1H6RCH6</accession>
<accession>A0A2H4Q5V1</accession>
<gene>
    <name evidence="1" type="ORF">SAMN05444271_10286</name>
</gene>
<protein>
    <submittedName>
        <fullName evidence="1">Uncharacterized protein</fullName>
    </submittedName>
</protein>
<name>A0A1H6RCH6_9EURY</name>
<evidence type="ECO:0000313" key="1">
    <source>
        <dbReference type="EMBL" id="SEI53453.1"/>
    </source>
</evidence>
<organism evidence="1 2">
    <name type="scientific">Halohasta litchfieldiae</name>
    <dbReference type="NCBI Taxonomy" id="1073996"/>
    <lineage>
        <taxon>Archaea</taxon>
        <taxon>Methanobacteriati</taxon>
        <taxon>Methanobacteriota</taxon>
        <taxon>Stenosarchaea group</taxon>
        <taxon>Halobacteria</taxon>
        <taxon>Halobacteriales</taxon>
        <taxon>Haloferacaceae</taxon>
        <taxon>Halohasta</taxon>
    </lineage>
</organism>